<evidence type="ECO:0000313" key="2">
    <source>
        <dbReference type="Proteomes" id="UP000465361"/>
    </source>
</evidence>
<gene>
    <name evidence="1" type="ORF">MBOT_34720</name>
</gene>
<comment type="caution">
    <text evidence="1">The sequence shown here is derived from an EMBL/GenBank/DDBJ whole genome shotgun (WGS) entry which is preliminary data.</text>
</comment>
<dbReference type="AlphaFoldDB" id="A0A7I9Y2A4"/>
<proteinExistence type="predicted"/>
<evidence type="ECO:0000313" key="1">
    <source>
        <dbReference type="EMBL" id="GFG76107.1"/>
    </source>
</evidence>
<protein>
    <submittedName>
        <fullName evidence="1">Uncharacterized protein</fullName>
    </submittedName>
</protein>
<accession>A0A7I9Y2A4</accession>
<organism evidence="1 2">
    <name type="scientific">Mycobacterium botniense</name>
    <dbReference type="NCBI Taxonomy" id="84962"/>
    <lineage>
        <taxon>Bacteria</taxon>
        <taxon>Bacillati</taxon>
        <taxon>Actinomycetota</taxon>
        <taxon>Actinomycetes</taxon>
        <taxon>Mycobacteriales</taxon>
        <taxon>Mycobacteriaceae</taxon>
        <taxon>Mycobacterium</taxon>
    </lineage>
</organism>
<dbReference type="Proteomes" id="UP000465361">
    <property type="component" value="Unassembled WGS sequence"/>
</dbReference>
<reference evidence="1 2" key="1">
    <citation type="journal article" date="2019" name="Emerg. Microbes Infect.">
        <title>Comprehensive subspecies identification of 175 nontuberculous mycobacteria species based on 7547 genomic profiles.</title>
        <authorList>
            <person name="Matsumoto Y."/>
            <person name="Kinjo T."/>
            <person name="Motooka D."/>
            <person name="Nabeya D."/>
            <person name="Jung N."/>
            <person name="Uechi K."/>
            <person name="Horii T."/>
            <person name="Iida T."/>
            <person name="Fujita J."/>
            <person name="Nakamura S."/>
        </authorList>
    </citation>
    <scope>NUCLEOTIDE SEQUENCE [LARGE SCALE GENOMIC DNA]</scope>
    <source>
        <strain evidence="1 2">JCM 17322</strain>
    </source>
</reference>
<dbReference type="EMBL" id="BLKW01000004">
    <property type="protein sequence ID" value="GFG76107.1"/>
    <property type="molecule type" value="Genomic_DNA"/>
</dbReference>
<keyword evidence="2" id="KW-1185">Reference proteome</keyword>
<name>A0A7I9Y2A4_9MYCO</name>
<sequence length="59" mass="6056">MCNVQLALVAVATATEVHAQNTDAPVAGVRSAYAGTQTTAHDDVAAAGRSCAERQPWDS</sequence>